<sequence length="101" mass="11090">MTPYTDTVPTQLVWHQASGMLELGWADGREAHFTAPQLRSACKCSVCEKRRRDGNPLAAPVDTALTGINPVGETGVQLVFSDGHDRGIYPWPYLHQLALEA</sequence>
<dbReference type="Gene3D" id="3.30.2020.30">
    <property type="match status" value="1"/>
</dbReference>
<name>A0ABW7F1D0_9BURK</name>
<keyword evidence="2" id="KW-0408">Iron</keyword>
<comment type="caution">
    <text evidence="4">The sequence shown here is derived from an EMBL/GenBank/DDBJ whole genome shotgun (WGS) entry which is preliminary data.</text>
</comment>
<evidence type="ECO:0000256" key="2">
    <source>
        <dbReference type="ARBA" id="ARBA00023004"/>
    </source>
</evidence>
<organism evidence="4 5">
    <name type="scientific">Pelomonas parva</name>
    <dbReference type="NCBI Taxonomy" id="3299032"/>
    <lineage>
        <taxon>Bacteria</taxon>
        <taxon>Pseudomonadati</taxon>
        <taxon>Pseudomonadota</taxon>
        <taxon>Betaproteobacteria</taxon>
        <taxon>Burkholderiales</taxon>
        <taxon>Sphaerotilaceae</taxon>
        <taxon>Roseateles</taxon>
    </lineage>
</organism>
<dbReference type="EMBL" id="JBIGHV010000002">
    <property type="protein sequence ID" value="MFG6429510.1"/>
    <property type="molecule type" value="Genomic_DNA"/>
</dbReference>
<keyword evidence="5" id="KW-1185">Reference proteome</keyword>
<accession>A0ABW7F1D0</accession>
<evidence type="ECO:0000256" key="1">
    <source>
        <dbReference type="ARBA" id="ARBA00022723"/>
    </source>
</evidence>
<dbReference type="InterPro" id="IPR010376">
    <property type="entry name" value="GBBH-like_N"/>
</dbReference>
<evidence type="ECO:0000313" key="5">
    <source>
        <dbReference type="Proteomes" id="UP001606210"/>
    </source>
</evidence>
<dbReference type="Proteomes" id="UP001606210">
    <property type="component" value="Unassembled WGS sequence"/>
</dbReference>
<dbReference type="PANTHER" id="PTHR35303">
    <property type="entry name" value="OS02G0197800 PROTEIN"/>
    <property type="match status" value="1"/>
</dbReference>
<dbReference type="RefSeq" id="WP_394477011.1">
    <property type="nucleotide sequence ID" value="NZ_JBIGHV010000002.1"/>
</dbReference>
<gene>
    <name evidence="4" type="ORF">ACG00Y_06290</name>
</gene>
<protein>
    <submittedName>
        <fullName evidence="4">Gamma-butyrobetaine hydroxylase-like domain-containing protein</fullName>
    </submittedName>
</protein>
<reference evidence="4 5" key="1">
    <citation type="submission" date="2024-08" db="EMBL/GenBank/DDBJ databases">
        <authorList>
            <person name="Lu H."/>
        </authorList>
    </citation>
    <scope>NUCLEOTIDE SEQUENCE [LARGE SCALE GENOMIC DNA]</scope>
    <source>
        <strain evidence="4 5">LYH14W</strain>
    </source>
</reference>
<proteinExistence type="predicted"/>
<evidence type="ECO:0000259" key="3">
    <source>
        <dbReference type="Pfam" id="PF06155"/>
    </source>
</evidence>
<feature type="domain" description="Gamma-butyrobetaine hydroxylase-like N-terminal" evidence="3">
    <location>
        <begin position="14"/>
        <end position="95"/>
    </location>
</feature>
<dbReference type="Pfam" id="PF06155">
    <property type="entry name" value="GBBH-like_N"/>
    <property type="match status" value="1"/>
</dbReference>
<evidence type="ECO:0000313" key="4">
    <source>
        <dbReference type="EMBL" id="MFG6429510.1"/>
    </source>
</evidence>
<keyword evidence="1" id="KW-0479">Metal-binding</keyword>
<dbReference type="InterPro" id="IPR038492">
    <property type="entry name" value="GBBH-like_N_sf"/>
</dbReference>